<dbReference type="Proteomes" id="UP000717328">
    <property type="component" value="Unassembled WGS sequence"/>
</dbReference>
<comment type="caution">
    <text evidence="1">The sequence shown here is derived from an EMBL/GenBank/DDBJ whole genome shotgun (WGS) entry which is preliminary data.</text>
</comment>
<evidence type="ECO:0000313" key="2">
    <source>
        <dbReference type="Proteomes" id="UP000717328"/>
    </source>
</evidence>
<protein>
    <submittedName>
        <fullName evidence="1">Uncharacterized protein</fullName>
    </submittedName>
</protein>
<proteinExistence type="predicted"/>
<dbReference type="AlphaFoldDB" id="A0A9P7K7S4"/>
<sequence length="397" mass="43720">MSPSELEQRTWHAFHLAARWRKGISTPRRTLFIQGTSNKSVSDVRFIPGHSGTLILTTSKRIWDVFEIWDISSPSEPRMACEWSPRGATFNGIALNMDETSEATLAVSVLQNNGEHTVQLLSLEIDLLGGASLRTICAIMSELKPTRLHDNRLAISDDVGRTEVWDWRVRKSAVLQEPAHQNGDWRPNRSIEVVFAHQSILVVRASSICLFADPELHAVPETSTPIAQHSFGWIDGVSVSSTSAALSFLVRSESDDPWASTAHSLDLYTLLRSTENGGHPGYVFPPHLDMRIPAVRGALRCRTVVLGHCGTAVWIQPRERAIVGLAEGDAVVAAGGRESLVVAALPGAFTQLEGGRTAWNNRIYSNHWNSWTALDYDEEMGRVVLCSSFAGVLVLEL</sequence>
<evidence type="ECO:0000313" key="1">
    <source>
        <dbReference type="EMBL" id="KAG5638086.1"/>
    </source>
</evidence>
<accession>A0A9P7K7S4</accession>
<dbReference type="OrthoDB" id="3034442at2759"/>
<gene>
    <name evidence="1" type="ORF">H0H81_001853</name>
</gene>
<organism evidence="1 2">
    <name type="scientific">Sphagnurus paluster</name>
    <dbReference type="NCBI Taxonomy" id="117069"/>
    <lineage>
        <taxon>Eukaryota</taxon>
        <taxon>Fungi</taxon>
        <taxon>Dikarya</taxon>
        <taxon>Basidiomycota</taxon>
        <taxon>Agaricomycotina</taxon>
        <taxon>Agaricomycetes</taxon>
        <taxon>Agaricomycetidae</taxon>
        <taxon>Agaricales</taxon>
        <taxon>Tricholomatineae</taxon>
        <taxon>Lyophyllaceae</taxon>
        <taxon>Sphagnurus</taxon>
    </lineage>
</organism>
<reference evidence="1" key="2">
    <citation type="submission" date="2021-10" db="EMBL/GenBank/DDBJ databases">
        <title>Phylogenomics reveals ancestral predisposition of the termite-cultivated fungus Termitomyces towards a domesticated lifestyle.</title>
        <authorList>
            <person name="Auxier B."/>
            <person name="Grum-Grzhimaylo A."/>
            <person name="Cardenas M.E."/>
            <person name="Lodge J.D."/>
            <person name="Laessoe T."/>
            <person name="Pedersen O."/>
            <person name="Smith M.E."/>
            <person name="Kuyper T.W."/>
            <person name="Franco-Molano E.A."/>
            <person name="Baroni T.J."/>
            <person name="Aanen D.K."/>
        </authorList>
    </citation>
    <scope>NUCLEOTIDE SEQUENCE</scope>
    <source>
        <strain evidence="1">D49</strain>
    </source>
</reference>
<dbReference type="EMBL" id="JABCKI010005782">
    <property type="protein sequence ID" value="KAG5638086.1"/>
    <property type="molecule type" value="Genomic_DNA"/>
</dbReference>
<reference evidence="1" key="1">
    <citation type="submission" date="2021-02" db="EMBL/GenBank/DDBJ databases">
        <authorList>
            <person name="Nieuwenhuis M."/>
            <person name="Van De Peppel L.J.J."/>
        </authorList>
    </citation>
    <scope>NUCLEOTIDE SEQUENCE</scope>
    <source>
        <strain evidence="1">D49</strain>
    </source>
</reference>
<keyword evidence="2" id="KW-1185">Reference proteome</keyword>
<name>A0A9P7K7S4_9AGAR</name>